<evidence type="ECO:0000256" key="1">
    <source>
        <dbReference type="SAM" id="Phobius"/>
    </source>
</evidence>
<dbReference type="PIRSF" id="PIRSF020606">
    <property type="entry name" value="UCP020606"/>
    <property type="match status" value="1"/>
</dbReference>
<gene>
    <name evidence="2" type="ORF">ABT57_13585</name>
</gene>
<dbReference type="AlphaFoldDB" id="A0A0J1H9Q8"/>
<dbReference type="InterPro" id="IPR014509">
    <property type="entry name" value="YjdF-like"/>
</dbReference>
<dbReference type="Proteomes" id="UP000035909">
    <property type="component" value="Unassembled WGS sequence"/>
</dbReference>
<keyword evidence="3" id="KW-1185">Reference proteome</keyword>
<dbReference type="PATRIC" id="fig|320778.3.peg.2962"/>
<comment type="caution">
    <text evidence="2">The sequence shown here is derived from an EMBL/GenBank/DDBJ whole genome shotgun (WGS) entry which is preliminary data.</text>
</comment>
<keyword evidence="1" id="KW-1133">Transmembrane helix</keyword>
<feature type="transmembrane region" description="Helical" evidence="1">
    <location>
        <begin position="7"/>
        <end position="25"/>
    </location>
</feature>
<evidence type="ECO:0000313" key="3">
    <source>
        <dbReference type="Proteomes" id="UP000035909"/>
    </source>
</evidence>
<dbReference type="InterPro" id="IPR058534">
    <property type="entry name" value="YjdF"/>
</dbReference>
<keyword evidence="1" id="KW-0812">Transmembrane</keyword>
<dbReference type="EMBL" id="LDOU01000015">
    <property type="protein sequence ID" value="KLV08421.1"/>
    <property type="molecule type" value="Genomic_DNA"/>
</dbReference>
<feature type="transmembrane region" description="Helical" evidence="1">
    <location>
        <begin position="100"/>
        <end position="118"/>
    </location>
</feature>
<reference evidence="2 3" key="1">
    <citation type="submission" date="2015-05" db="EMBL/GenBank/DDBJ databases">
        <title>Photobacterium galathea sp. nov.</title>
        <authorList>
            <person name="Machado H."/>
            <person name="Gram L."/>
        </authorList>
    </citation>
    <scope>NUCLEOTIDE SEQUENCE [LARGE SCALE GENOMIC DNA]</scope>
    <source>
        <strain evidence="2 3">DSM 22954</strain>
    </source>
</reference>
<feature type="transmembrane region" description="Helical" evidence="1">
    <location>
        <begin position="176"/>
        <end position="193"/>
    </location>
</feature>
<dbReference type="Pfam" id="PF09997">
    <property type="entry name" value="DUF2238"/>
    <property type="match status" value="1"/>
</dbReference>
<feature type="transmembrane region" description="Helical" evidence="1">
    <location>
        <begin position="125"/>
        <end position="146"/>
    </location>
</feature>
<accession>A0A0J1H9Q8</accession>
<proteinExistence type="predicted"/>
<dbReference type="OrthoDB" id="9786473at2"/>
<feature type="transmembrane region" description="Helical" evidence="1">
    <location>
        <begin position="61"/>
        <end position="80"/>
    </location>
</feature>
<evidence type="ECO:0000313" key="2">
    <source>
        <dbReference type="EMBL" id="KLV08421.1"/>
    </source>
</evidence>
<keyword evidence="1" id="KW-0472">Membrane</keyword>
<name>A0A0J1H9Q8_9GAMM</name>
<sequence>MTSESIGFPLLLALLITSTIIWSGINPVFPQVWIAEIIPVLLIFIPLVLTYRRFSFSHTAYCFMSIWLIMHTIGAHYTFANVPFDWFNNLVGSERNHFDRIAHFSIGFYAFPIAEFLTRKEHCKPWLAGLFGLTAIMAVAAGYEIIEWWYAILAGGDAGIEFLGSQGDIWDAQQDMLADTLGALTSLIAFALIKPYQK</sequence>
<feature type="transmembrane region" description="Helical" evidence="1">
    <location>
        <begin position="31"/>
        <end position="49"/>
    </location>
</feature>
<organism evidence="2 3">
    <name type="scientific">Photobacterium ganghwense</name>
    <dbReference type="NCBI Taxonomy" id="320778"/>
    <lineage>
        <taxon>Bacteria</taxon>
        <taxon>Pseudomonadati</taxon>
        <taxon>Pseudomonadota</taxon>
        <taxon>Gammaproteobacteria</taxon>
        <taxon>Vibrionales</taxon>
        <taxon>Vibrionaceae</taxon>
        <taxon>Photobacterium</taxon>
    </lineage>
</organism>
<protein>
    <submittedName>
        <fullName evidence="2">Membrane protein</fullName>
    </submittedName>
</protein>